<dbReference type="Pfam" id="PF12705">
    <property type="entry name" value="PDDEXK_1"/>
    <property type="match status" value="1"/>
</dbReference>
<evidence type="ECO:0000256" key="8">
    <source>
        <dbReference type="ARBA" id="ARBA00022840"/>
    </source>
</evidence>
<evidence type="ECO:0000256" key="14">
    <source>
        <dbReference type="ARBA" id="ARBA00048988"/>
    </source>
</evidence>
<evidence type="ECO:0000256" key="7">
    <source>
        <dbReference type="ARBA" id="ARBA00022839"/>
    </source>
</evidence>
<dbReference type="GO" id="GO:0004386">
    <property type="term" value="F:helicase activity"/>
    <property type="evidence" value="ECO:0007669"/>
    <property type="project" value="UniProtKB-KW"/>
</dbReference>
<keyword evidence="7" id="KW-0269">Exonuclease</keyword>
<evidence type="ECO:0000256" key="4">
    <source>
        <dbReference type="ARBA" id="ARBA00022763"/>
    </source>
</evidence>
<sequence>MREKLVDASHEAVVSACEEIARARAVGKAISVVGASSTGKTTVLRQCLQTIIDLDQHARIAVLSPDRRAANEMRNEIVGELRVLSENVRVRSIAAFAFAIVSLYAQATGRKEPELLSGPDQDALLKELFDIATTFYPHANEIGSVDRDVAHMEAFRQEYRDLLTRAAELGITSDTLRNLGEKEGNPSWVIGADLLDEYEKALAVQAGTGYGQPDRTDHARIVNQAVAFLQQWNSPTTVEPRVACPQWDWILVDDISNCTLALRSLLKVLQDHGSNIVVFGDPDTGVQSFRGGIANLQSLLSRPLHDGGLAAHTYVLTHRYRGGGPAANIISTIESGIHVAGSAQGRKADYQYAKPLAISAHVLLSEHDETAYLASRIRRLHMEQKIGYEQIAVITRSRAGHQSLRQALLDRGVPVQPLAAVMPLRFQPAVANVLLTMRIAAGLIEPDELAENIRRLLTGPLFDMTSLDMASIIKRLHGWELLRGGKTVGEQLLLSVLDLDPQSPGAKIGELAKVRKVIAAVRDAIETNPLAEHVLWETWEKIGIAEQWQEKALEGGEEADQADRDLDAIIQLFRIAQRLSDRDPHSAHITDLLRVLEEQEVPEDSIARTSVNNTGIVLTSPAGALGQTWDRVFISSLNEGVWPNLQLRNPLTKVPELVSIVVGSELAGTDVPGEQRMSDVIDDELRMLLFSVLRAENGVEITCVNSEDTLPSRFMHWLFPEESQLLTEHHQESLTIDLPTFIGQLRRAQQGNNPELAELATSYLEQVSNANLAGMAEKMWADSIDYSDGDLPEGPVRVSPSVVEKMLTCPLRGVFDSVHGQALGDTALADLGTLIHQIAEETREPDMEQMNQRLDELWEASDFGSGIAAQQLYYRAKQMVEKLYRYLQDYPAEAEHELYARVERDNVIISGKIDRLEHVTMRPDEVRVVDFKTGKGSPAKSESETVPQLLIYQWLIEQGGLNNQSANEPMPTTSLGAQLVHIGTDSKKYSLTEQSPLDDKRRELAGNMIDTVAEIQRSASVPAIVNVGCRTCSYRSLCPAVEGKRIFS</sequence>
<dbReference type="PANTHER" id="PTHR11070:SF59">
    <property type="entry name" value="DNA 3'-5' HELICASE"/>
    <property type="match status" value="1"/>
</dbReference>
<keyword evidence="9" id="KW-0238">DNA-binding</keyword>
<evidence type="ECO:0000256" key="13">
    <source>
        <dbReference type="ARBA" id="ARBA00034808"/>
    </source>
</evidence>
<dbReference type="Gene3D" id="3.40.50.300">
    <property type="entry name" value="P-loop containing nucleotide triphosphate hydrolases"/>
    <property type="match status" value="2"/>
</dbReference>
<dbReference type="Pfam" id="PF00580">
    <property type="entry name" value="UvrD-helicase"/>
    <property type="match status" value="1"/>
</dbReference>
<comment type="similarity">
    <text evidence="1">Belongs to the helicase family. UvrD subfamily.</text>
</comment>
<evidence type="ECO:0000256" key="10">
    <source>
        <dbReference type="ARBA" id="ARBA00023204"/>
    </source>
</evidence>
<organism evidence="18 19">
    <name type="scientific">Arcanobacterium phocisimile</name>
    <dbReference type="NCBI Taxonomy" id="1302235"/>
    <lineage>
        <taxon>Bacteria</taxon>
        <taxon>Bacillati</taxon>
        <taxon>Actinomycetota</taxon>
        <taxon>Actinomycetes</taxon>
        <taxon>Actinomycetales</taxon>
        <taxon>Actinomycetaceae</taxon>
        <taxon>Arcanobacterium</taxon>
    </lineage>
</organism>
<evidence type="ECO:0000259" key="17">
    <source>
        <dbReference type="PROSITE" id="PS51217"/>
    </source>
</evidence>
<dbReference type="SUPFAM" id="SSF52540">
    <property type="entry name" value="P-loop containing nucleoside triphosphate hydrolases"/>
    <property type="match status" value="1"/>
</dbReference>
<keyword evidence="19" id="KW-1185">Reference proteome</keyword>
<evidence type="ECO:0000256" key="9">
    <source>
        <dbReference type="ARBA" id="ARBA00023125"/>
    </source>
</evidence>
<dbReference type="Gene3D" id="3.90.320.10">
    <property type="match status" value="1"/>
</dbReference>
<dbReference type="InterPro" id="IPR013986">
    <property type="entry name" value="DExx_box_DNA_helicase_dom_sf"/>
</dbReference>
<evidence type="ECO:0000256" key="2">
    <source>
        <dbReference type="ARBA" id="ARBA00022722"/>
    </source>
</evidence>
<keyword evidence="8 15" id="KW-0067">ATP-binding</keyword>
<dbReference type="Proteomes" id="UP000602653">
    <property type="component" value="Chromosome"/>
</dbReference>
<evidence type="ECO:0000256" key="1">
    <source>
        <dbReference type="ARBA" id="ARBA00009922"/>
    </source>
</evidence>
<dbReference type="InterPro" id="IPR014017">
    <property type="entry name" value="DNA_helicase_UvrD-like_C"/>
</dbReference>
<dbReference type="RefSeq" id="WP_204423640.1">
    <property type="nucleotide sequence ID" value="NZ_CP070228.1"/>
</dbReference>
<dbReference type="InterPro" id="IPR000212">
    <property type="entry name" value="DNA_helicase_UvrD/REP"/>
</dbReference>
<keyword evidence="3 15" id="KW-0547">Nucleotide-binding</keyword>
<keyword evidence="2" id="KW-0540">Nuclease</keyword>
<dbReference type="PROSITE" id="PS51198">
    <property type="entry name" value="UVRD_HELICASE_ATP_BIND"/>
    <property type="match status" value="1"/>
</dbReference>
<comment type="catalytic activity">
    <reaction evidence="14">
        <text>ATP + H2O = ADP + phosphate + H(+)</text>
        <dbReference type="Rhea" id="RHEA:13065"/>
        <dbReference type="ChEBI" id="CHEBI:15377"/>
        <dbReference type="ChEBI" id="CHEBI:15378"/>
        <dbReference type="ChEBI" id="CHEBI:30616"/>
        <dbReference type="ChEBI" id="CHEBI:43474"/>
        <dbReference type="ChEBI" id="CHEBI:456216"/>
        <dbReference type="EC" id="5.6.2.4"/>
    </reaction>
</comment>
<evidence type="ECO:0000313" key="18">
    <source>
        <dbReference type="EMBL" id="QRV01690.1"/>
    </source>
</evidence>
<protein>
    <recommendedName>
        <fullName evidence="13">DNA 3'-5' helicase</fullName>
        <ecNumber evidence="13">5.6.2.4</ecNumber>
    </recommendedName>
</protein>
<feature type="domain" description="UvrD-like helicase C-terminal" evidence="17">
    <location>
        <begin position="327"/>
        <end position="626"/>
    </location>
</feature>
<evidence type="ECO:0000256" key="15">
    <source>
        <dbReference type="PROSITE-ProRule" id="PRU00560"/>
    </source>
</evidence>
<feature type="binding site" evidence="15">
    <location>
        <begin position="34"/>
        <end position="41"/>
    </location>
    <ligand>
        <name>ATP</name>
        <dbReference type="ChEBI" id="CHEBI:30616"/>
    </ligand>
</feature>
<comment type="catalytic activity">
    <reaction evidence="12">
        <text>Couples ATP hydrolysis with the unwinding of duplex DNA by translocating in the 3'-5' direction.</text>
        <dbReference type="EC" id="5.6.2.4"/>
    </reaction>
</comment>
<evidence type="ECO:0000256" key="3">
    <source>
        <dbReference type="ARBA" id="ARBA00022741"/>
    </source>
</evidence>
<name>A0ABX7IFQ9_9ACTO</name>
<gene>
    <name evidence="18" type="ORF">JTE88_06220</name>
</gene>
<evidence type="ECO:0000259" key="16">
    <source>
        <dbReference type="PROSITE" id="PS51198"/>
    </source>
</evidence>
<accession>A0ABX7IFQ9</accession>
<keyword evidence="6 15" id="KW-0347">Helicase</keyword>
<feature type="domain" description="UvrD-like helicase ATP-binding" evidence="16">
    <location>
        <begin position="13"/>
        <end position="323"/>
    </location>
</feature>
<reference evidence="18 19" key="1">
    <citation type="submission" date="2021-02" db="EMBL/GenBank/DDBJ databases">
        <title>Complete Genome Sequence of Arcanobacterium phocisimile strain DSM 26142T from a harbour seal.</title>
        <authorList>
            <person name="Borowiak M."/>
            <person name="Alssahen M."/>
            <person name="Malorny B."/>
            <person name="Laemmler C."/>
            <person name="Siebert U."/>
            <person name="Ploetz M."/>
            <person name="Abdulmawjood A."/>
        </authorList>
    </citation>
    <scope>NUCLEOTIDE SEQUENCE [LARGE SCALE GENOMIC DNA]</scope>
    <source>
        <strain evidence="18 19">DSM 26142</strain>
    </source>
</reference>
<dbReference type="PROSITE" id="PS51217">
    <property type="entry name" value="UVRD_HELICASE_CTER"/>
    <property type="match status" value="1"/>
</dbReference>
<evidence type="ECO:0000313" key="19">
    <source>
        <dbReference type="Proteomes" id="UP000602653"/>
    </source>
</evidence>
<dbReference type="Gene3D" id="1.10.10.160">
    <property type="match status" value="1"/>
</dbReference>
<evidence type="ECO:0000256" key="6">
    <source>
        <dbReference type="ARBA" id="ARBA00022806"/>
    </source>
</evidence>
<keyword evidence="4" id="KW-0227">DNA damage</keyword>
<dbReference type="InterPro" id="IPR011604">
    <property type="entry name" value="PDDEXK-like_dom_sf"/>
</dbReference>
<dbReference type="PANTHER" id="PTHR11070">
    <property type="entry name" value="UVRD / RECB / PCRA DNA HELICASE FAMILY MEMBER"/>
    <property type="match status" value="1"/>
</dbReference>
<dbReference type="EC" id="5.6.2.4" evidence="13"/>
<keyword evidence="11" id="KW-0413">Isomerase</keyword>
<evidence type="ECO:0000256" key="12">
    <source>
        <dbReference type="ARBA" id="ARBA00034617"/>
    </source>
</evidence>
<keyword evidence="10" id="KW-0234">DNA repair</keyword>
<dbReference type="InterPro" id="IPR038726">
    <property type="entry name" value="PDDEXK_AddAB-type"/>
</dbReference>
<dbReference type="Gene3D" id="1.10.486.10">
    <property type="entry name" value="PCRA, domain 4"/>
    <property type="match status" value="1"/>
</dbReference>
<evidence type="ECO:0000256" key="5">
    <source>
        <dbReference type="ARBA" id="ARBA00022801"/>
    </source>
</evidence>
<proteinExistence type="inferred from homology"/>
<dbReference type="EMBL" id="CP070228">
    <property type="protein sequence ID" value="QRV01690.1"/>
    <property type="molecule type" value="Genomic_DNA"/>
</dbReference>
<evidence type="ECO:0000256" key="11">
    <source>
        <dbReference type="ARBA" id="ARBA00023235"/>
    </source>
</evidence>
<keyword evidence="5 15" id="KW-0378">Hydrolase</keyword>
<dbReference type="InterPro" id="IPR014016">
    <property type="entry name" value="UvrD-like_ATP-bd"/>
</dbReference>
<dbReference type="InterPro" id="IPR027417">
    <property type="entry name" value="P-loop_NTPase"/>
</dbReference>